<name>A0A1D8IJL3_9GAMM</name>
<feature type="transmembrane region" description="Helical" evidence="1">
    <location>
        <begin position="194"/>
        <end position="214"/>
    </location>
</feature>
<reference evidence="3" key="1">
    <citation type="submission" date="2016-09" db="EMBL/GenBank/DDBJ databases">
        <title>Acidihalobacter prosperus F5.</title>
        <authorList>
            <person name="Khaleque H.N."/>
            <person name="Ramsay J.P."/>
            <person name="Kaksonen A.H."/>
            <person name="Boxall N.J."/>
            <person name="Watkin E.L.J."/>
        </authorList>
    </citation>
    <scope>NUCLEOTIDE SEQUENCE [LARGE SCALE GENOMIC DNA]</scope>
    <source>
        <strain evidence="3">F5</strain>
    </source>
</reference>
<organism evidence="2 3">
    <name type="scientific">Acidihalobacter yilgarnensis</name>
    <dbReference type="NCBI Taxonomy" id="2819280"/>
    <lineage>
        <taxon>Bacteria</taxon>
        <taxon>Pseudomonadati</taxon>
        <taxon>Pseudomonadota</taxon>
        <taxon>Gammaproteobacteria</taxon>
        <taxon>Chromatiales</taxon>
        <taxon>Ectothiorhodospiraceae</taxon>
        <taxon>Acidihalobacter</taxon>
    </lineage>
</organism>
<feature type="transmembrane region" description="Helical" evidence="1">
    <location>
        <begin position="12"/>
        <end position="32"/>
    </location>
</feature>
<dbReference type="Proteomes" id="UP000095401">
    <property type="component" value="Chromosome"/>
</dbReference>
<accession>A0A1D8IJL3</accession>
<proteinExistence type="predicted"/>
<gene>
    <name evidence="2" type="ORF">BI364_00375</name>
</gene>
<keyword evidence="1" id="KW-0812">Transmembrane</keyword>
<sequence length="237" mass="26456">MNIKFDTYSFRARVLPVYLTLVPAVLLVAALAPDGLKLPLGGAAGIVFVPISYFFSQIGADFGKRLEKDLWLKWGGPPTTRFLRHGNDELNVVTRGRIHNKLREIGLHVPTRQEQERDKYAADMYYESCTEDLIRRTRDAKKFPLVFKGLTEYGFRRNLFGLKILGLLLAVVGVAGSVWSAYSGWAATNKVPAVAIVGGLIAAGLLLAWFVWVTERTVKLAANRYARFLLEAAQELE</sequence>
<protein>
    <submittedName>
        <fullName evidence="2">Uncharacterized protein</fullName>
    </submittedName>
</protein>
<dbReference type="RefSeq" id="WP_070077074.1">
    <property type="nucleotide sequence ID" value="NZ_CP017415.1"/>
</dbReference>
<dbReference type="EMBL" id="CP017415">
    <property type="protein sequence ID" value="AOU96680.1"/>
    <property type="molecule type" value="Genomic_DNA"/>
</dbReference>
<dbReference type="AlphaFoldDB" id="A0A1D8IJL3"/>
<feature type="transmembrane region" description="Helical" evidence="1">
    <location>
        <begin position="164"/>
        <end position="182"/>
    </location>
</feature>
<feature type="transmembrane region" description="Helical" evidence="1">
    <location>
        <begin position="38"/>
        <end position="56"/>
    </location>
</feature>
<evidence type="ECO:0000313" key="3">
    <source>
        <dbReference type="Proteomes" id="UP000095401"/>
    </source>
</evidence>
<evidence type="ECO:0000256" key="1">
    <source>
        <dbReference type="SAM" id="Phobius"/>
    </source>
</evidence>
<evidence type="ECO:0000313" key="2">
    <source>
        <dbReference type="EMBL" id="AOU96680.1"/>
    </source>
</evidence>
<dbReference type="KEGG" id="aprs:BI364_00375"/>
<keyword evidence="3" id="KW-1185">Reference proteome</keyword>
<keyword evidence="1" id="KW-1133">Transmembrane helix</keyword>
<keyword evidence="1" id="KW-0472">Membrane</keyword>